<comment type="caution">
    <text evidence="2">The sequence shown here is derived from an EMBL/GenBank/DDBJ whole genome shotgun (WGS) entry which is preliminary data.</text>
</comment>
<evidence type="ECO:0000313" key="3">
    <source>
        <dbReference type="Proteomes" id="UP000648984"/>
    </source>
</evidence>
<sequence>MTIRLRHIAALAFVPLSLAAGSASAALGDYSGMKVCSTEFAQVYWEIQNATYTSAKNAAWNKSALVVKLDSAESKVAGGKFGEAVDYLQQISAKATEWADFTPKPKLESADGINTSVSAAIGCVTVNTPAI</sequence>
<name>A0ABX1QB89_9RHOO</name>
<evidence type="ECO:0000256" key="1">
    <source>
        <dbReference type="SAM" id="SignalP"/>
    </source>
</evidence>
<organism evidence="2 3">
    <name type="scientific">Aromatoleum diolicum</name>
    <dbReference type="NCBI Taxonomy" id="75796"/>
    <lineage>
        <taxon>Bacteria</taxon>
        <taxon>Pseudomonadati</taxon>
        <taxon>Pseudomonadota</taxon>
        <taxon>Betaproteobacteria</taxon>
        <taxon>Rhodocyclales</taxon>
        <taxon>Rhodocyclaceae</taxon>
        <taxon>Aromatoleum</taxon>
    </lineage>
</organism>
<evidence type="ECO:0000313" key="2">
    <source>
        <dbReference type="EMBL" id="NMG75649.1"/>
    </source>
</evidence>
<dbReference type="EMBL" id="WTVQ01000020">
    <property type="protein sequence ID" value="NMG75649.1"/>
    <property type="molecule type" value="Genomic_DNA"/>
</dbReference>
<feature type="chain" id="PRO_5046325343" evidence="1">
    <location>
        <begin position="26"/>
        <end position="131"/>
    </location>
</feature>
<keyword evidence="1" id="KW-0732">Signal</keyword>
<gene>
    <name evidence="2" type="ORF">GPA25_12855</name>
</gene>
<dbReference type="Proteomes" id="UP000648984">
    <property type="component" value="Unassembled WGS sequence"/>
</dbReference>
<proteinExistence type="predicted"/>
<reference evidence="2 3" key="1">
    <citation type="submission" date="2019-12" db="EMBL/GenBank/DDBJ databases">
        <title>Comparative genomics gives insights into the taxonomy of the Azoarcus-Aromatoleum group and reveals separate origins of nif in the plant-associated Azoarcus and non-plant-associated Aromatoleum sub-groups.</title>
        <authorList>
            <person name="Lafos M."/>
            <person name="Maluk M."/>
            <person name="Batista M."/>
            <person name="Junghare M."/>
            <person name="Carmona M."/>
            <person name="Faoro H."/>
            <person name="Cruz L.M."/>
            <person name="Battistoni F."/>
            <person name="De Souza E."/>
            <person name="Pedrosa F."/>
            <person name="Chen W.-M."/>
            <person name="Poole P.S."/>
            <person name="Dixon R.A."/>
            <person name="James E.K."/>
        </authorList>
    </citation>
    <scope>NUCLEOTIDE SEQUENCE [LARGE SCALE GENOMIC DNA]</scope>
    <source>
        <strain evidence="2 3">22Lin</strain>
    </source>
</reference>
<accession>A0ABX1QB89</accession>
<protein>
    <submittedName>
        <fullName evidence="2">Uncharacterized protein</fullName>
    </submittedName>
</protein>
<dbReference type="RefSeq" id="WP_169260805.1">
    <property type="nucleotide sequence ID" value="NZ_WTVQ01000020.1"/>
</dbReference>
<feature type="signal peptide" evidence="1">
    <location>
        <begin position="1"/>
        <end position="25"/>
    </location>
</feature>
<keyword evidence="3" id="KW-1185">Reference proteome</keyword>